<dbReference type="GO" id="GO:0016787">
    <property type="term" value="F:hydrolase activity"/>
    <property type="evidence" value="ECO:0007669"/>
    <property type="project" value="UniProtKB-ARBA"/>
</dbReference>
<dbReference type="Gene3D" id="3.40.720.10">
    <property type="entry name" value="Alkaline Phosphatase, subunit A"/>
    <property type="match status" value="1"/>
</dbReference>
<dbReference type="InterPro" id="IPR002591">
    <property type="entry name" value="Phosphodiest/P_Trfase"/>
</dbReference>
<evidence type="ECO:0000313" key="1">
    <source>
        <dbReference type="EMBL" id="QBK88725.1"/>
    </source>
</evidence>
<dbReference type="Pfam" id="PF01663">
    <property type="entry name" value="Phosphodiest"/>
    <property type="match status" value="1"/>
</dbReference>
<proteinExistence type="predicted"/>
<gene>
    <name evidence="1" type="ORF">LCMiAC01_04030</name>
</gene>
<sequence length="275" mass="31445">MKLLLLGIDGLRPDCLLFSNTPTIKYLLLHGSYTFDSNIISTTLSGPSWGCILSGKTENITKIFSNSIAEDDNYKWKCDNIFSVLNSMNVNTTSLVSHWEGMANLVQDSNNKIYEKNKSFTECDEIIIQKTIKKIKELNNSGNEFVFTYIVGVDETAHDYGFSIKTKEYIQYIEKIDLLLKPLIKICKDTDWNIIITTDHGGCNYDELEETQRNGFATSNYNMYIGVHGLNIPQHTRVFQIYYGNAFKKIFGNKEILTKRSNADIYTDVINVFKL</sequence>
<dbReference type="InterPro" id="IPR017850">
    <property type="entry name" value="Alkaline_phosphatase_core_sf"/>
</dbReference>
<dbReference type="PANTHER" id="PTHR10151">
    <property type="entry name" value="ECTONUCLEOTIDE PYROPHOSPHATASE/PHOSPHODIESTERASE"/>
    <property type="match status" value="1"/>
</dbReference>
<reference evidence="1" key="1">
    <citation type="journal article" date="2019" name="MBio">
        <title>Virus Genomes from Deep Sea Sediments Expand the Ocean Megavirome and Support Independent Origins of Viral Gigantism.</title>
        <authorList>
            <person name="Backstrom D."/>
            <person name="Yutin N."/>
            <person name="Jorgensen S.L."/>
            <person name="Dharamshi J."/>
            <person name="Homa F."/>
            <person name="Zaremba-Niedwiedzka K."/>
            <person name="Spang A."/>
            <person name="Wolf Y.I."/>
            <person name="Koonin E.V."/>
            <person name="Ettema T.J."/>
        </authorList>
    </citation>
    <scope>NUCLEOTIDE SEQUENCE</scope>
</reference>
<organism evidence="1">
    <name type="scientific">Mimivirus LCMiAC01</name>
    <dbReference type="NCBI Taxonomy" id="2506608"/>
    <lineage>
        <taxon>Viruses</taxon>
        <taxon>Varidnaviria</taxon>
        <taxon>Bamfordvirae</taxon>
        <taxon>Nucleocytoviricota</taxon>
        <taxon>Megaviricetes</taxon>
        <taxon>Imitervirales</taxon>
        <taxon>Mimiviridae</taxon>
        <taxon>Klosneuvirinae</taxon>
    </lineage>
</organism>
<dbReference type="EMBL" id="MK500396">
    <property type="protein sequence ID" value="QBK88725.1"/>
    <property type="molecule type" value="Genomic_DNA"/>
</dbReference>
<dbReference type="PANTHER" id="PTHR10151:SF120">
    <property type="entry name" value="BIS(5'-ADENOSYL)-TRIPHOSPHATASE"/>
    <property type="match status" value="1"/>
</dbReference>
<accession>A0A481Z0X3</accession>
<dbReference type="SUPFAM" id="SSF53649">
    <property type="entry name" value="Alkaline phosphatase-like"/>
    <property type="match status" value="1"/>
</dbReference>
<protein>
    <submittedName>
        <fullName evidence="1">Type I phosphodiesterase / nucleotide pyrophosphatase</fullName>
    </submittedName>
</protein>
<name>A0A481Z0X3_9VIRU</name>